<dbReference type="EMBL" id="JABWDY010010503">
    <property type="protein sequence ID" value="KAF5200634.1"/>
    <property type="molecule type" value="Genomic_DNA"/>
</dbReference>
<keyword evidence="3" id="KW-1185">Reference proteome</keyword>
<dbReference type="AlphaFoldDB" id="A0A7J6WTA4"/>
<organism evidence="2 3">
    <name type="scientific">Thalictrum thalictroides</name>
    <name type="common">Rue-anemone</name>
    <name type="synonym">Anemone thalictroides</name>
    <dbReference type="NCBI Taxonomy" id="46969"/>
    <lineage>
        <taxon>Eukaryota</taxon>
        <taxon>Viridiplantae</taxon>
        <taxon>Streptophyta</taxon>
        <taxon>Embryophyta</taxon>
        <taxon>Tracheophyta</taxon>
        <taxon>Spermatophyta</taxon>
        <taxon>Magnoliopsida</taxon>
        <taxon>Ranunculales</taxon>
        <taxon>Ranunculaceae</taxon>
        <taxon>Thalictroideae</taxon>
        <taxon>Thalictrum</taxon>
    </lineage>
</organism>
<reference evidence="2 3" key="1">
    <citation type="submission" date="2020-06" db="EMBL/GenBank/DDBJ databases">
        <title>Transcriptomic and genomic resources for Thalictrum thalictroides and T. hernandezii: Facilitating candidate gene discovery in an emerging model plant lineage.</title>
        <authorList>
            <person name="Arias T."/>
            <person name="Riano-Pachon D.M."/>
            <person name="Di Stilio V.S."/>
        </authorList>
    </citation>
    <scope>NUCLEOTIDE SEQUENCE [LARGE SCALE GENOMIC DNA]</scope>
    <source>
        <strain evidence="3">cv. WT478/WT964</strain>
        <tissue evidence="2">Leaves</tissue>
    </source>
</reference>
<protein>
    <submittedName>
        <fullName evidence="2">Uncharacterized protein</fullName>
    </submittedName>
</protein>
<accession>A0A7J6WTA4</accession>
<gene>
    <name evidence="2" type="ORF">FRX31_009779</name>
</gene>
<dbReference type="Proteomes" id="UP000554482">
    <property type="component" value="Unassembled WGS sequence"/>
</dbReference>
<proteinExistence type="predicted"/>
<sequence length="96" mass="10163">MGLCYSSELPVKVVNDGVQRRTNAGITSTITNGAVKSNVNSRERRRSTRGDINYDYYTIHALIAVAGASSDDDSDEAYAGHSSPFDHHGGGGMGAD</sequence>
<name>A0A7J6WTA4_THATH</name>
<evidence type="ECO:0000256" key="1">
    <source>
        <dbReference type="SAM" id="MobiDB-lite"/>
    </source>
</evidence>
<feature type="region of interest" description="Disordered" evidence="1">
    <location>
        <begin position="71"/>
        <end position="96"/>
    </location>
</feature>
<evidence type="ECO:0000313" key="2">
    <source>
        <dbReference type="EMBL" id="KAF5200634.1"/>
    </source>
</evidence>
<comment type="caution">
    <text evidence="2">The sequence shown here is derived from an EMBL/GenBank/DDBJ whole genome shotgun (WGS) entry which is preliminary data.</text>
</comment>
<evidence type="ECO:0000313" key="3">
    <source>
        <dbReference type="Proteomes" id="UP000554482"/>
    </source>
</evidence>